<evidence type="ECO:0000313" key="20">
    <source>
        <dbReference type="EMBL" id="KKU19257.1"/>
    </source>
</evidence>
<evidence type="ECO:0000259" key="19">
    <source>
        <dbReference type="Pfam" id="PF00912"/>
    </source>
</evidence>
<evidence type="ECO:0000256" key="13">
    <source>
        <dbReference type="ARBA" id="ARBA00023268"/>
    </source>
</evidence>
<dbReference type="Pfam" id="PF00912">
    <property type="entry name" value="Transgly"/>
    <property type="match status" value="1"/>
</dbReference>
<name>A0A0G1NFZ1_9BACT</name>
<dbReference type="GO" id="GO:0008360">
    <property type="term" value="P:regulation of cell shape"/>
    <property type="evidence" value="ECO:0007669"/>
    <property type="project" value="UniProtKB-KW"/>
</dbReference>
<comment type="catalytic activity">
    <reaction evidence="15">
        <text>Preferential cleavage: (Ac)2-L-Lys-D-Ala-|-D-Ala. Also transpeptidation of peptidyl-alanyl moieties that are N-acyl substituents of D-alanine.</text>
        <dbReference type="EC" id="3.4.16.4"/>
    </reaction>
</comment>
<keyword evidence="7" id="KW-0328">Glycosyltransferase</keyword>
<evidence type="ECO:0000256" key="3">
    <source>
        <dbReference type="ARBA" id="ARBA00007739"/>
    </source>
</evidence>
<evidence type="ECO:0000256" key="17">
    <source>
        <dbReference type="SAM" id="Phobius"/>
    </source>
</evidence>
<dbReference type="PANTHER" id="PTHR32282:SF11">
    <property type="entry name" value="PENICILLIN-BINDING PROTEIN 1B"/>
    <property type="match status" value="1"/>
</dbReference>
<dbReference type="Proteomes" id="UP000034644">
    <property type="component" value="Unassembled WGS sequence"/>
</dbReference>
<comment type="catalytic activity">
    <reaction evidence="16">
        <text>[GlcNAc-(1-&gt;4)-Mur2Ac(oyl-L-Ala-gamma-D-Glu-L-Lys-D-Ala-D-Ala)](n)-di-trans,octa-cis-undecaprenyl diphosphate + beta-D-GlcNAc-(1-&gt;4)-Mur2Ac(oyl-L-Ala-gamma-D-Glu-L-Lys-D-Ala-D-Ala)-di-trans,octa-cis-undecaprenyl diphosphate = [GlcNAc-(1-&gt;4)-Mur2Ac(oyl-L-Ala-gamma-D-Glu-L-Lys-D-Ala-D-Ala)](n+1)-di-trans,octa-cis-undecaprenyl diphosphate + di-trans,octa-cis-undecaprenyl diphosphate + H(+)</text>
        <dbReference type="Rhea" id="RHEA:23708"/>
        <dbReference type="Rhea" id="RHEA-COMP:9602"/>
        <dbReference type="Rhea" id="RHEA-COMP:9603"/>
        <dbReference type="ChEBI" id="CHEBI:15378"/>
        <dbReference type="ChEBI" id="CHEBI:58405"/>
        <dbReference type="ChEBI" id="CHEBI:60033"/>
        <dbReference type="ChEBI" id="CHEBI:78435"/>
        <dbReference type="EC" id="2.4.99.28"/>
    </reaction>
</comment>
<dbReference type="GO" id="GO:0009252">
    <property type="term" value="P:peptidoglycan biosynthetic process"/>
    <property type="evidence" value="ECO:0007669"/>
    <property type="project" value="UniProtKB-KW"/>
</dbReference>
<dbReference type="InterPro" id="IPR013783">
    <property type="entry name" value="Ig-like_fold"/>
</dbReference>
<evidence type="ECO:0000259" key="18">
    <source>
        <dbReference type="Pfam" id="PF00905"/>
    </source>
</evidence>
<keyword evidence="14" id="KW-0961">Cell wall biogenesis/degradation</keyword>
<keyword evidence="10" id="KW-0133">Cell shape</keyword>
<feature type="domain" description="Penicillin-binding protein transpeptidase" evidence="18">
    <location>
        <begin position="350"/>
        <end position="649"/>
    </location>
</feature>
<dbReference type="EMBL" id="LCLO01000008">
    <property type="protein sequence ID" value="KKU19257.1"/>
    <property type="molecule type" value="Genomic_DNA"/>
</dbReference>
<dbReference type="SUPFAM" id="SSF53955">
    <property type="entry name" value="Lysozyme-like"/>
    <property type="match status" value="1"/>
</dbReference>
<evidence type="ECO:0000256" key="8">
    <source>
        <dbReference type="ARBA" id="ARBA00022679"/>
    </source>
</evidence>
<dbReference type="InterPro" id="IPR001264">
    <property type="entry name" value="Glyco_trans_51"/>
</dbReference>
<dbReference type="GO" id="GO:0006508">
    <property type="term" value="P:proteolysis"/>
    <property type="evidence" value="ECO:0007669"/>
    <property type="project" value="UniProtKB-KW"/>
</dbReference>
<keyword evidence="8" id="KW-0808">Transferase</keyword>
<dbReference type="Gene3D" id="1.10.3810.10">
    <property type="entry name" value="Biosynthetic peptidoglycan transglycosylase-like"/>
    <property type="match status" value="1"/>
</dbReference>
<feature type="transmembrane region" description="Helical" evidence="17">
    <location>
        <begin position="33"/>
        <end position="56"/>
    </location>
</feature>
<accession>A0A0G1NFZ1</accession>
<keyword evidence="12 17" id="KW-0472">Membrane</keyword>
<reference evidence="20 21" key="1">
    <citation type="journal article" date="2015" name="Nature">
        <title>rRNA introns, odd ribosomes, and small enigmatic genomes across a large radiation of phyla.</title>
        <authorList>
            <person name="Brown C.T."/>
            <person name="Hug L.A."/>
            <person name="Thomas B.C."/>
            <person name="Sharon I."/>
            <person name="Castelle C.J."/>
            <person name="Singh A."/>
            <person name="Wilkins M.J."/>
            <person name="Williams K.H."/>
            <person name="Banfield J.F."/>
        </authorList>
    </citation>
    <scope>NUCLEOTIDE SEQUENCE [LARGE SCALE GENOMIC DNA]</scope>
</reference>
<dbReference type="GO" id="GO:0005886">
    <property type="term" value="C:plasma membrane"/>
    <property type="evidence" value="ECO:0007669"/>
    <property type="project" value="UniProtKB-SubCell"/>
</dbReference>
<dbReference type="GO" id="GO:0071555">
    <property type="term" value="P:cell wall organization"/>
    <property type="evidence" value="ECO:0007669"/>
    <property type="project" value="UniProtKB-KW"/>
</dbReference>
<comment type="similarity">
    <text evidence="3">In the N-terminal section; belongs to the glycosyltransferase 51 family.</text>
</comment>
<protein>
    <submittedName>
        <fullName evidence="20">Penicillin-binding protein, 1A family</fullName>
    </submittedName>
</protein>
<feature type="domain" description="Glycosyl transferase family 51" evidence="19">
    <location>
        <begin position="89"/>
        <end position="260"/>
    </location>
</feature>
<proteinExistence type="inferred from homology"/>
<dbReference type="InterPro" id="IPR050396">
    <property type="entry name" value="Glycosyltr_51/Transpeptidase"/>
</dbReference>
<keyword evidence="6" id="KW-0645">Protease</keyword>
<keyword evidence="13" id="KW-0511">Multifunctional enzyme</keyword>
<dbReference type="GO" id="GO:0030288">
    <property type="term" value="C:outer membrane-bounded periplasmic space"/>
    <property type="evidence" value="ECO:0007669"/>
    <property type="project" value="TreeGrafter"/>
</dbReference>
<keyword evidence="4" id="KW-1003">Cell membrane</keyword>
<dbReference type="InterPro" id="IPR036950">
    <property type="entry name" value="PBP_transglycosylase"/>
</dbReference>
<dbReference type="AlphaFoldDB" id="A0A0G1NFZ1"/>
<evidence type="ECO:0000256" key="14">
    <source>
        <dbReference type="ARBA" id="ARBA00023316"/>
    </source>
</evidence>
<keyword evidence="11" id="KW-0573">Peptidoglycan synthesis</keyword>
<keyword evidence="5" id="KW-0121">Carboxypeptidase</keyword>
<dbReference type="InterPro" id="IPR023346">
    <property type="entry name" value="Lysozyme-like_dom_sf"/>
</dbReference>
<evidence type="ECO:0000256" key="11">
    <source>
        <dbReference type="ARBA" id="ARBA00022984"/>
    </source>
</evidence>
<evidence type="ECO:0000256" key="12">
    <source>
        <dbReference type="ARBA" id="ARBA00023136"/>
    </source>
</evidence>
<dbReference type="Gene3D" id="3.40.710.10">
    <property type="entry name" value="DD-peptidase/beta-lactamase superfamily"/>
    <property type="match status" value="1"/>
</dbReference>
<evidence type="ECO:0000256" key="4">
    <source>
        <dbReference type="ARBA" id="ARBA00022475"/>
    </source>
</evidence>
<dbReference type="Gene3D" id="2.60.40.10">
    <property type="entry name" value="Immunoglobulins"/>
    <property type="match status" value="1"/>
</dbReference>
<dbReference type="FunFam" id="1.10.3810.10:FF:000001">
    <property type="entry name" value="Penicillin-binding protein 1A"/>
    <property type="match status" value="1"/>
</dbReference>
<dbReference type="SUPFAM" id="SSF56601">
    <property type="entry name" value="beta-lactamase/transpeptidase-like"/>
    <property type="match status" value="1"/>
</dbReference>
<dbReference type="Pfam" id="PF17957">
    <property type="entry name" value="Big_7"/>
    <property type="match status" value="1"/>
</dbReference>
<evidence type="ECO:0000256" key="2">
    <source>
        <dbReference type="ARBA" id="ARBA00007090"/>
    </source>
</evidence>
<keyword evidence="17" id="KW-1133">Transmembrane helix</keyword>
<sequence>MPTRKYYRPQTSLKEKTAKNKKGGYLLRKMLKWFLLISFFFAIAALISGAAIFAYFAKDLPDLKKMDQRQIIESTKIYDRSGQILLYDVHGEEKRTVVPLEDISDTLIKAMLAIEDAGFYEHSGFDVKALIRAGLANFRGGKIVQGGSTITQQLIKNSLLTSERTLTRKIKELILSFEMERRYSKEEILSFYLNQIPFGSNAYGVEAAALTFFNKHAKNLTLAESSLLAALPKAPTYYSPYGSHPEALKTRHEYVLDRMKELGLITSEEAENAKKETLQFKSEKTAINAPHFVMYIREYLEEKYGDKYLQEGGLKVVTTLDWNLQLAAEKIIEEGALQNEKKYKASNAALTAIDPKTGQVLAMVGSRDYFGEPSPKNCVPGKNCRFEPNVNVTIRERQPGSAFKPFAYAAAFKKGFTAGTVIFDVPIEFSAQNQNCPPEVDFSNEDRQCYHPQNYDGKFRGPVTLRQSLAQSLNIPSVKTLYLAGVPETINTAQDLGITTLKNRAQYGLALALGGGAVKLLDMTAAYGVFGNEGVKNRATSVLRIEDSKGNILEQYQKSEVKALEPEIAKQIADILSDNEARTPMFGADSPLHFADRPVAAKTGTSQDYRDAWVVGFTPSLSVGVWVGNNNNEPMEKGGAGIMAAGPLWHKFMAEVLKNKPVESFIKPENKNQPSNPLLNGQFASEIKVKIDKISGKLATEFTPTELVQEKAYKQVHSILYFVDKNNPLGPPPQDPNQDPQFANWEFAVQKWLKESGQVDLFNQTPTTETDDVHIPANQPLIKIASPLANEAVNPQNLTIRVEVFAPLGIKHVDFFFNDLFLGSDFVPPYILTDTVPKNQIVPEQLLFDGQTLATNYITARAYDAADNKSEMRIPVIIKP</sequence>
<dbReference type="InterPro" id="IPR012338">
    <property type="entry name" value="Beta-lactam/transpept-like"/>
</dbReference>
<evidence type="ECO:0000256" key="15">
    <source>
        <dbReference type="ARBA" id="ARBA00034000"/>
    </source>
</evidence>
<dbReference type="GO" id="GO:0008955">
    <property type="term" value="F:peptidoglycan glycosyltransferase activity"/>
    <property type="evidence" value="ECO:0007669"/>
    <property type="project" value="UniProtKB-EC"/>
</dbReference>
<evidence type="ECO:0000256" key="10">
    <source>
        <dbReference type="ARBA" id="ARBA00022960"/>
    </source>
</evidence>
<evidence type="ECO:0000256" key="6">
    <source>
        <dbReference type="ARBA" id="ARBA00022670"/>
    </source>
</evidence>
<comment type="subcellular location">
    <subcellularLocation>
        <location evidence="1">Cell membrane</location>
    </subcellularLocation>
</comment>
<dbReference type="GO" id="GO:0009002">
    <property type="term" value="F:serine-type D-Ala-D-Ala carboxypeptidase activity"/>
    <property type="evidence" value="ECO:0007669"/>
    <property type="project" value="UniProtKB-EC"/>
</dbReference>
<gene>
    <name evidence="20" type="ORF">UX27_C0008G0008</name>
</gene>
<dbReference type="PATRIC" id="fig|1618614.3.peg.133"/>
<organism evidence="20 21">
    <name type="scientific">Candidatus Azambacteria bacterium GW2011_GWA2_45_90</name>
    <dbReference type="NCBI Taxonomy" id="1618614"/>
    <lineage>
        <taxon>Bacteria</taxon>
        <taxon>Candidatus Azamiibacteriota</taxon>
    </lineage>
</organism>
<evidence type="ECO:0000256" key="16">
    <source>
        <dbReference type="ARBA" id="ARBA00049902"/>
    </source>
</evidence>
<dbReference type="GO" id="GO:0008658">
    <property type="term" value="F:penicillin binding"/>
    <property type="evidence" value="ECO:0007669"/>
    <property type="project" value="InterPro"/>
</dbReference>
<comment type="similarity">
    <text evidence="2">In the C-terminal section; belongs to the transpeptidase family.</text>
</comment>
<dbReference type="NCBIfam" id="TIGR02074">
    <property type="entry name" value="PBP_1a_fam"/>
    <property type="match status" value="1"/>
</dbReference>
<dbReference type="Pfam" id="PF00905">
    <property type="entry name" value="Transpeptidase"/>
    <property type="match status" value="1"/>
</dbReference>
<comment type="caution">
    <text evidence="20">The sequence shown here is derived from an EMBL/GenBank/DDBJ whole genome shotgun (WGS) entry which is preliminary data.</text>
</comment>
<evidence type="ECO:0000256" key="7">
    <source>
        <dbReference type="ARBA" id="ARBA00022676"/>
    </source>
</evidence>
<dbReference type="InterPro" id="IPR001460">
    <property type="entry name" value="PCN-bd_Tpept"/>
</dbReference>
<keyword evidence="9" id="KW-0378">Hydrolase</keyword>
<evidence type="ECO:0000256" key="9">
    <source>
        <dbReference type="ARBA" id="ARBA00022801"/>
    </source>
</evidence>
<keyword evidence="17" id="KW-0812">Transmembrane</keyword>
<evidence type="ECO:0000256" key="5">
    <source>
        <dbReference type="ARBA" id="ARBA00022645"/>
    </source>
</evidence>
<dbReference type="PANTHER" id="PTHR32282">
    <property type="entry name" value="BINDING PROTEIN TRANSPEPTIDASE, PUTATIVE-RELATED"/>
    <property type="match status" value="1"/>
</dbReference>
<evidence type="ECO:0000256" key="1">
    <source>
        <dbReference type="ARBA" id="ARBA00004236"/>
    </source>
</evidence>
<evidence type="ECO:0000313" key="21">
    <source>
        <dbReference type="Proteomes" id="UP000034644"/>
    </source>
</evidence>